<comment type="caution">
    <text evidence="2">The sequence shown here is derived from an EMBL/GenBank/DDBJ whole genome shotgun (WGS) entry which is preliminary data.</text>
</comment>
<name>A0A392T8W4_9FABA</name>
<proteinExistence type="predicted"/>
<dbReference type="AlphaFoldDB" id="A0A392T8W4"/>
<evidence type="ECO:0000313" key="2">
    <source>
        <dbReference type="EMBL" id="MCI56887.1"/>
    </source>
</evidence>
<protein>
    <submittedName>
        <fullName evidence="2">Uncharacterized protein</fullName>
    </submittedName>
</protein>
<dbReference type="EMBL" id="LXQA010520009">
    <property type="protein sequence ID" value="MCI56887.1"/>
    <property type="molecule type" value="Genomic_DNA"/>
</dbReference>
<dbReference type="Proteomes" id="UP000265520">
    <property type="component" value="Unassembled WGS sequence"/>
</dbReference>
<sequence>MTKMLNYQEEANKAKQVALCELCTGDHPTGHCPPANEEANFMGNQQNNSGYQRQ</sequence>
<feature type="compositionally biased region" description="Polar residues" evidence="1">
    <location>
        <begin position="42"/>
        <end position="54"/>
    </location>
</feature>
<feature type="region of interest" description="Disordered" evidence="1">
    <location>
        <begin position="35"/>
        <end position="54"/>
    </location>
</feature>
<reference evidence="2 3" key="1">
    <citation type="journal article" date="2018" name="Front. Plant Sci.">
        <title>Red Clover (Trifolium pratense) and Zigzag Clover (T. medium) - A Picture of Genomic Similarities and Differences.</title>
        <authorList>
            <person name="Dluhosova J."/>
            <person name="Istvanek J."/>
            <person name="Nedelnik J."/>
            <person name="Repkova J."/>
        </authorList>
    </citation>
    <scope>NUCLEOTIDE SEQUENCE [LARGE SCALE GENOMIC DNA]</scope>
    <source>
        <strain evidence="3">cv. 10/8</strain>
        <tissue evidence="2">Leaf</tissue>
    </source>
</reference>
<evidence type="ECO:0000313" key="3">
    <source>
        <dbReference type="Proteomes" id="UP000265520"/>
    </source>
</evidence>
<feature type="non-terminal residue" evidence="2">
    <location>
        <position position="54"/>
    </location>
</feature>
<keyword evidence="3" id="KW-1185">Reference proteome</keyword>
<evidence type="ECO:0000256" key="1">
    <source>
        <dbReference type="SAM" id="MobiDB-lite"/>
    </source>
</evidence>
<organism evidence="2 3">
    <name type="scientific">Trifolium medium</name>
    <dbReference type="NCBI Taxonomy" id="97028"/>
    <lineage>
        <taxon>Eukaryota</taxon>
        <taxon>Viridiplantae</taxon>
        <taxon>Streptophyta</taxon>
        <taxon>Embryophyta</taxon>
        <taxon>Tracheophyta</taxon>
        <taxon>Spermatophyta</taxon>
        <taxon>Magnoliopsida</taxon>
        <taxon>eudicotyledons</taxon>
        <taxon>Gunneridae</taxon>
        <taxon>Pentapetalae</taxon>
        <taxon>rosids</taxon>
        <taxon>fabids</taxon>
        <taxon>Fabales</taxon>
        <taxon>Fabaceae</taxon>
        <taxon>Papilionoideae</taxon>
        <taxon>50 kb inversion clade</taxon>
        <taxon>NPAAA clade</taxon>
        <taxon>Hologalegina</taxon>
        <taxon>IRL clade</taxon>
        <taxon>Trifolieae</taxon>
        <taxon>Trifolium</taxon>
    </lineage>
</organism>
<accession>A0A392T8W4</accession>